<dbReference type="EMBL" id="GGEC01040826">
    <property type="protein sequence ID" value="MBX21310.1"/>
    <property type="molecule type" value="Transcribed_RNA"/>
</dbReference>
<reference evidence="1" key="1">
    <citation type="submission" date="2018-02" db="EMBL/GenBank/DDBJ databases">
        <title>Rhizophora mucronata_Transcriptome.</title>
        <authorList>
            <person name="Meera S.P."/>
            <person name="Sreeshan A."/>
            <person name="Augustine A."/>
        </authorList>
    </citation>
    <scope>NUCLEOTIDE SEQUENCE</scope>
    <source>
        <tissue evidence="1">Leaf</tissue>
    </source>
</reference>
<accession>A0A2P2LTL2</accession>
<evidence type="ECO:0000313" key="1">
    <source>
        <dbReference type="EMBL" id="MBX21310.1"/>
    </source>
</evidence>
<organism evidence="1">
    <name type="scientific">Rhizophora mucronata</name>
    <name type="common">Asiatic mangrove</name>
    <dbReference type="NCBI Taxonomy" id="61149"/>
    <lineage>
        <taxon>Eukaryota</taxon>
        <taxon>Viridiplantae</taxon>
        <taxon>Streptophyta</taxon>
        <taxon>Embryophyta</taxon>
        <taxon>Tracheophyta</taxon>
        <taxon>Spermatophyta</taxon>
        <taxon>Magnoliopsida</taxon>
        <taxon>eudicotyledons</taxon>
        <taxon>Gunneridae</taxon>
        <taxon>Pentapetalae</taxon>
        <taxon>rosids</taxon>
        <taxon>fabids</taxon>
        <taxon>Malpighiales</taxon>
        <taxon>Rhizophoraceae</taxon>
        <taxon>Rhizophora</taxon>
    </lineage>
</organism>
<protein>
    <submittedName>
        <fullName evidence="1">Uncharacterized protein</fullName>
    </submittedName>
</protein>
<sequence>MKLSQQDWVY</sequence>
<proteinExistence type="predicted"/>
<name>A0A2P2LTL2_RHIMU</name>